<feature type="transmembrane region" description="Helical" evidence="1">
    <location>
        <begin position="110"/>
        <end position="130"/>
    </location>
</feature>
<accession>A0A2P2MVT1</accession>
<reference evidence="2" key="1">
    <citation type="submission" date="2018-02" db="EMBL/GenBank/DDBJ databases">
        <title>Rhizophora mucronata_Transcriptome.</title>
        <authorList>
            <person name="Meera S.P."/>
            <person name="Sreeshan A."/>
            <person name="Augustine A."/>
        </authorList>
    </citation>
    <scope>NUCLEOTIDE SEQUENCE</scope>
    <source>
        <tissue evidence="2">Leaf</tissue>
    </source>
</reference>
<sequence length="131" mass="15175">MGIIQFCTCYHTRKPRGISENNLLFLSLSFFFSFASEFLSMSNLLEMQMIYEFLYFHPFTVVHSSSEYLGIVRADWICEPLVVAVYCVRDSFDMIIQENFSPVLELRGSLATIALCILFYVCVHVLEVMII</sequence>
<keyword evidence="1" id="KW-0472">Membrane</keyword>
<name>A0A2P2MVT1_RHIMU</name>
<dbReference type="AlphaFoldDB" id="A0A2P2MVT1"/>
<feature type="transmembrane region" description="Helical" evidence="1">
    <location>
        <begin position="23"/>
        <end position="45"/>
    </location>
</feature>
<keyword evidence="1" id="KW-1133">Transmembrane helix</keyword>
<organism evidence="2">
    <name type="scientific">Rhizophora mucronata</name>
    <name type="common">Asiatic mangrove</name>
    <dbReference type="NCBI Taxonomy" id="61149"/>
    <lineage>
        <taxon>Eukaryota</taxon>
        <taxon>Viridiplantae</taxon>
        <taxon>Streptophyta</taxon>
        <taxon>Embryophyta</taxon>
        <taxon>Tracheophyta</taxon>
        <taxon>Spermatophyta</taxon>
        <taxon>Magnoliopsida</taxon>
        <taxon>eudicotyledons</taxon>
        <taxon>Gunneridae</taxon>
        <taxon>Pentapetalae</taxon>
        <taxon>rosids</taxon>
        <taxon>fabids</taxon>
        <taxon>Malpighiales</taxon>
        <taxon>Rhizophoraceae</taxon>
        <taxon>Rhizophora</taxon>
    </lineage>
</organism>
<proteinExistence type="predicted"/>
<keyword evidence="1" id="KW-0812">Transmembrane</keyword>
<protein>
    <submittedName>
        <fullName evidence="2">Uncharacterized protein</fullName>
    </submittedName>
</protein>
<evidence type="ECO:0000256" key="1">
    <source>
        <dbReference type="SAM" id="Phobius"/>
    </source>
</evidence>
<dbReference type="EMBL" id="GGEC01053832">
    <property type="protein sequence ID" value="MBX34316.1"/>
    <property type="molecule type" value="Transcribed_RNA"/>
</dbReference>
<evidence type="ECO:0000313" key="2">
    <source>
        <dbReference type="EMBL" id="MBX34316.1"/>
    </source>
</evidence>